<keyword evidence="1" id="KW-0472">Membrane</keyword>
<feature type="transmembrane region" description="Helical" evidence="1">
    <location>
        <begin position="325"/>
        <end position="348"/>
    </location>
</feature>
<feature type="transmembrane region" description="Helical" evidence="1">
    <location>
        <begin position="262"/>
        <end position="280"/>
    </location>
</feature>
<evidence type="ECO:0000313" key="3">
    <source>
        <dbReference type="Proteomes" id="UP000031599"/>
    </source>
</evidence>
<sequence>MSSSGDKPGAQSPGVKSRYIVSAWYDWVFFLLPPILALFVGMGISGTPFADDRFTWWGWEVTWSGLLIGVFIHAHLILVFVRSHGNKEIFKQHKLRFVLVPLLLYAAMLSSNYVLYTCSVIATFWDVYHSGMQTFGFGRIYEAKAGNQPTHGRKLDWALNQLLYAGPIVAGAVMLDHFEDFNEFSDVGLMFFTKIPVWMDGNHAYFTWAMLGGGAGFLAYYVYAQFELQRAGHTVSWQKVFLYVTTGATSLYTWGFNSFGEAFFIMNLFHALQYFGIVWATENKNMQRMLRVEGKPLGKWLTLGLFVALALLYGTWVQYMDPSVHMWWALTLLVSLMHFWYDGFVWSVRKKQV</sequence>
<organism evidence="2 3">
    <name type="scientific">Enhygromyxa salina</name>
    <dbReference type="NCBI Taxonomy" id="215803"/>
    <lineage>
        <taxon>Bacteria</taxon>
        <taxon>Pseudomonadati</taxon>
        <taxon>Myxococcota</taxon>
        <taxon>Polyangia</taxon>
        <taxon>Nannocystales</taxon>
        <taxon>Nannocystaceae</taxon>
        <taxon>Enhygromyxa</taxon>
    </lineage>
</organism>
<gene>
    <name evidence="2" type="ORF">DB30_06151</name>
</gene>
<comment type="caution">
    <text evidence="2">The sequence shown here is derived from an EMBL/GenBank/DDBJ whole genome shotgun (WGS) entry which is preliminary data.</text>
</comment>
<feature type="transmembrane region" description="Helical" evidence="1">
    <location>
        <begin position="300"/>
        <end position="319"/>
    </location>
</feature>
<keyword evidence="1" id="KW-1133">Transmembrane helix</keyword>
<keyword evidence="1" id="KW-0812">Transmembrane</keyword>
<evidence type="ECO:0000313" key="2">
    <source>
        <dbReference type="EMBL" id="KIG14962.1"/>
    </source>
</evidence>
<reference evidence="2 3" key="1">
    <citation type="submission" date="2014-12" db="EMBL/GenBank/DDBJ databases">
        <title>Genome assembly of Enhygromyxa salina DSM 15201.</title>
        <authorList>
            <person name="Sharma G."/>
            <person name="Subramanian S."/>
        </authorList>
    </citation>
    <scope>NUCLEOTIDE SEQUENCE [LARGE SCALE GENOMIC DNA]</scope>
    <source>
        <strain evidence="2 3">DSM 15201</strain>
    </source>
</reference>
<dbReference type="RefSeq" id="WP_052552592.1">
    <property type="nucleotide sequence ID" value="NZ_JMCC02000062.1"/>
</dbReference>
<feature type="transmembrane region" description="Helical" evidence="1">
    <location>
        <begin position="205"/>
        <end position="224"/>
    </location>
</feature>
<protein>
    <submittedName>
        <fullName evidence="2">Uncharacterized protein</fullName>
    </submittedName>
</protein>
<dbReference type="AlphaFoldDB" id="A0A0C2D4E1"/>
<feature type="transmembrane region" description="Helical" evidence="1">
    <location>
        <begin position="24"/>
        <end position="44"/>
    </location>
</feature>
<feature type="transmembrane region" description="Helical" evidence="1">
    <location>
        <begin position="56"/>
        <end position="81"/>
    </location>
</feature>
<evidence type="ECO:0000256" key="1">
    <source>
        <dbReference type="SAM" id="Phobius"/>
    </source>
</evidence>
<proteinExistence type="predicted"/>
<name>A0A0C2D4E1_9BACT</name>
<dbReference type="EMBL" id="JMCC02000062">
    <property type="protein sequence ID" value="KIG14962.1"/>
    <property type="molecule type" value="Genomic_DNA"/>
</dbReference>
<feature type="transmembrane region" description="Helical" evidence="1">
    <location>
        <begin position="102"/>
        <end position="125"/>
    </location>
</feature>
<dbReference type="Proteomes" id="UP000031599">
    <property type="component" value="Unassembled WGS sequence"/>
</dbReference>
<feature type="transmembrane region" description="Helical" evidence="1">
    <location>
        <begin position="236"/>
        <end position="256"/>
    </location>
</feature>
<accession>A0A0C2D4E1</accession>